<dbReference type="AlphaFoldDB" id="A0A2J7Z0I3"/>
<comment type="caution">
    <text evidence="2">The sequence shown here is derived from an EMBL/GenBank/DDBJ whole genome shotgun (WGS) entry which is preliminary data.</text>
</comment>
<dbReference type="EMBL" id="LJIW01000002">
    <property type="protein sequence ID" value="PNG93782.1"/>
    <property type="molecule type" value="Genomic_DNA"/>
</dbReference>
<sequence>MSESAALPLALLFGLATVLLVRSREVRWWEAVLIGLFGMYLGQTPVIFTADGLVNWLLSGFTSNG</sequence>
<evidence type="ECO:0000313" key="2">
    <source>
        <dbReference type="EMBL" id="PNG93782.1"/>
    </source>
</evidence>
<organism evidence="2 3">
    <name type="scientific">Streptomyces malaysiensis</name>
    <dbReference type="NCBI Taxonomy" id="92644"/>
    <lineage>
        <taxon>Bacteria</taxon>
        <taxon>Bacillati</taxon>
        <taxon>Actinomycetota</taxon>
        <taxon>Actinomycetes</taxon>
        <taxon>Kitasatosporales</taxon>
        <taxon>Streptomycetaceae</taxon>
        <taxon>Streptomyces</taxon>
        <taxon>Streptomyces violaceusniger group</taxon>
    </lineage>
</organism>
<gene>
    <name evidence="2" type="ORF">SMF913_29247</name>
</gene>
<keyword evidence="1" id="KW-0812">Transmembrane</keyword>
<name>A0A2J7Z0I3_STRMQ</name>
<evidence type="ECO:0000256" key="1">
    <source>
        <dbReference type="SAM" id="Phobius"/>
    </source>
</evidence>
<accession>A0A2J7Z0I3</accession>
<keyword evidence="1" id="KW-0472">Membrane</keyword>
<feature type="transmembrane region" description="Helical" evidence="1">
    <location>
        <begin position="33"/>
        <end position="58"/>
    </location>
</feature>
<evidence type="ECO:0000313" key="3">
    <source>
        <dbReference type="Proteomes" id="UP000236520"/>
    </source>
</evidence>
<protein>
    <submittedName>
        <fullName evidence="2">Uncharacterized protein</fullName>
    </submittedName>
</protein>
<reference evidence="2 3" key="1">
    <citation type="submission" date="2015-09" db="EMBL/GenBank/DDBJ databases">
        <title>Genome sequence, genome mining and natural product profiling of a biocontrol bacterium Streptomyces malaysiensis F913.</title>
        <authorList>
            <person name="Xu Y."/>
            <person name="Wei J."/>
            <person name="Xie J."/>
            <person name="Li T."/>
            <person name="Zhou Z."/>
        </authorList>
    </citation>
    <scope>NUCLEOTIDE SEQUENCE [LARGE SCALE GENOMIC DNA]</scope>
    <source>
        <strain evidence="2 3">F913</strain>
    </source>
</reference>
<proteinExistence type="predicted"/>
<keyword evidence="1" id="KW-1133">Transmembrane helix</keyword>
<dbReference type="RefSeq" id="WP_102937656.1">
    <property type="nucleotide sequence ID" value="NZ_LJIW01000002.1"/>
</dbReference>
<dbReference type="Proteomes" id="UP000236520">
    <property type="component" value="Unassembled WGS sequence"/>
</dbReference>
<keyword evidence="3" id="KW-1185">Reference proteome</keyword>